<comment type="caution">
    <text evidence="1">The sequence shown here is derived from an EMBL/GenBank/DDBJ whole genome shotgun (WGS) entry which is preliminary data.</text>
</comment>
<evidence type="ECO:0000313" key="1">
    <source>
        <dbReference type="EMBL" id="CAD8116752.1"/>
    </source>
</evidence>
<gene>
    <name evidence="1" type="ORF">PPRIM_AZ9-3.1.T1800006</name>
</gene>
<reference evidence="1" key="1">
    <citation type="submission" date="2021-01" db="EMBL/GenBank/DDBJ databases">
        <authorList>
            <consortium name="Genoscope - CEA"/>
            <person name="William W."/>
        </authorList>
    </citation>
    <scope>NUCLEOTIDE SEQUENCE</scope>
</reference>
<protein>
    <submittedName>
        <fullName evidence="1">Uncharacterized protein</fullName>
    </submittedName>
</protein>
<dbReference type="EMBL" id="CAJJDM010000189">
    <property type="protein sequence ID" value="CAD8116752.1"/>
    <property type="molecule type" value="Genomic_DNA"/>
</dbReference>
<proteinExistence type="predicted"/>
<sequence>MHQPSIQSLECRDTLAMSTCFIQFFNFEGVIHIQKLIDINFLLCQEITYDLSIFLKVLIFIFKIQQKTILINCPHLNTRQTYNTLLFLMSQLCQPFIDTQQEFFVLVLRINGESNSNQRSLNIRMRLRNFQMLKRDGSQVYQIRGNQNMALQQ</sequence>
<name>A0A8S1QMF4_PARPR</name>
<evidence type="ECO:0000313" key="2">
    <source>
        <dbReference type="Proteomes" id="UP000688137"/>
    </source>
</evidence>
<organism evidence="1 2">
    <name type="scientific">Paramecium primaurelia</name>
    <dbReference type="NCBI Taxonomy" id="5886"/>
    <lineage>
        <taxon>Eukaryota</taxon>
        <taxon>Sar</taxon>
        <taxon>Alveolata</taxon>
        <taxon>Ciliophora</taxon>
        <taxon>Intramacronucleata</taxon>
        <taxon>Oligohymenophorea</taxon>
        <taxon>Peniculida</taxon>
        <taxon>Parameciidae</taxon>
        <taxon>Paramecium</taxon>
    </lineage>
</organism>
<dbReference type="AlphaFoldDB" id="A0A8S1QMF4"/>
<accession>A0A8S1QMF4</accession>
<dbReference type="Proteomes" id="UP000688137">
    <property type="component" value="Unassembled WGS sequence"/>
</dbReference>
<keyword evidence="2" id="KW-1185">Reference proteome</keyword>